<keyword evidence="1" id="KW-1185">Reference proteome</keyword>
<proteinExistence type="predicted"/>
<accession>A0A0K0G5L9</accession>
<sequence>MSSIPPWVVRFSIGLHSGIEELGRLRRTDTSCVDLHKMTLSTMRWVAKHKAHYFVELINSLILGGN</sequence>
<name>A0A0K0G5L9_STRVS</name>
<evidence type="ECO:0000313" key="2">
    <source>
        <dbReference type="WBParaSite" id="SVE_2003800.1"/>
    </source>
</evidence>
<reference evidence="1" key="1">
    <citation type="submission" date="2014-07" db="EMBL/GenBank/DDBJ databases">
        <authorList>
            <person name="Martin A.A"/>
            <person name="De Silva N."/>
        </authorList>
    </citation>
    <scope>NUCLEOTIDE SEQUENCE</scope>
</reference>
<organism evidence="1 2">
    <name type="scientific">Strongyloides venezuelensis</name>
    <name type="common">Threadworm</name>
    <dbReference type="NCBI Taxonomy" id="75913"/>
    <lineage>
        <taxon>Eukaryota</taxon>
        <taxon>Metazoa</taxon>
        <taxon>Ecdysozoa</taxon>
        <taxon>Nematoda</taxon>
        <taxon>Chromadorea</taxon>
        <taxon>Rhabditida</taxon>
        <taxon>Tylenchina</taxon>
        <taxon>Panagrolaimomorpha</taxon>
        <taxon>Strongyloidoidea</taxon>
        <taxon>Strongyloididae</taxon>
        <taxon>Strongyloides</taxon>
    </lineage>
</organism>
<dbReference type="WBParaSite" id="SVE_2003800.1">
    <property type="protein sequence ID" value="SVE_2003800.1"/>
    <property type="gene ID" value="SVE_2003800"/>
</dbReference>
<reference evidence="2" key="2">
    <citation type="submission" date="2015-08" db="UniProtKB">
        <authorList>
            <consortium name="WormBaseParasite"/>
        </authorList>
    </citation>
    <scope>IDENTIFICATION</scope>
</reference>
<protein>
    <submittedName>
        <fullName evidence="2">Uncharacterized protein</fullName>
    </submittedName>
</protein>
<dbReference type="AlphaFoldDB" id="A0A0K0G5L9"/>
<evidence type="ECO:0000313" key="1">
    <source>
        <dbReference type="Proteomes" id="UP000035680"/>
    </source>
</evidence>
<dbReference type="Proteomes" id="UP000035680">
    <property type="component" value="Unassembled WGS sequence"/>
</dbReference>